<evidence type="ECO:0000256" key="1">
    <source>
        <dbReference type="SAM" id="Phobius"/>
    </source>
</evidence>
<dbReference type="Proteomes" id="UP000240418">
    <property type="component" value="Unassembled WGS sequence"/>
</dbReference>
<evidence type="ECO:0000313" key="2">
    <source>
        <dbReference type="EMBL" id="PSL20595.1"/>
    </source>
</evidence>
<dbReference type="OrthoDB" id="6228405at2"/>
<keyword evidence="1" id="KW-0812">Transmembrane</keyword>
<dbReference type="RefSeq" id="WP_106607801.1">
    <property type="nucleotide sequence ID" value="NZ_PYGJ01000003.1"/>
</dbReference>
<proteinExistence type="predicted"/>
<dbReference type="AlphaFoldDB" id="A0A2P8FFU8"/>
<protein>
    <submittedName>
        <fullName evidence="2">Uncharacterized protein</fullName>
    </submittedName>
</protein>
<comment type="caution">
    <text evidence="2">The sequence shown here is derived from an EMBL/GenBank/DDBJ whole genome shotgun (WGS) entry which is preliminary data.</text>
</comment>
<evidence type="ECO:0000313" key="3">
    <source>
        <dbReference type="Proteomes" id="UP000240418"/>
    </source>
</evidence>
<feature type="transmembrane region" description="Helical" evidence="1">
    <location>
        <begin position="69"/>
        <end position="92"/>
    </location>
</feature>
<keyword evidence="3" id="KW-1185">Reference proteome</keyword>
<keyword evidence="1" id="KW-1133">Transmembrane helix</keyword>
<name>A0A2P8FFU8_9RHOB</name>
<feature type="transmembrane region" description="Helical" evidence="1">
    <location>
        <begin position="28"/>
        <end position="48"/>
    </location>
</feature>
<reference evidence="2 3" key="1">
    <citation type="submission" date="2018-03" db="EMBL/GenBank/DDBJ databases">
        <title>Genomic Encyclopedia of Archaeal and Bacterial Type Strains, Phase II (KMG-II): from individual species to whole genera.</title>
        <authorList>
            <person name="Goeker M."/>
        </authorList>
    </citation>
    <scope>NUCLEOTIDE SEQUENCE [LARGE SCALE GENOMIC DNA]</scope>
    <source>
        <strain evidence="2 3">DSM 100673</strain>
    </source>
</reference>
<accession>A0A2P8FFU8</accession>
<sequence>METALTAEALELLPFWVTAPGGTDGLKIAVGILLVLVLLGFGALYFTIQAIPDRMASGMHKIQMQLVGVLGLISLFTMNNAFWIAAILIAAVPLHEVFPSLKSSMAADIPQDAVAEEQIDA</sequence>
<gene>
    <name evidence="2" type="ORF">CLV88_103242</name>
</gene>
<organism evidence="2 3">
    <name type="scientific">Shimia abyssi</name>
    <dbReference type="NCBI Taxonomy" id="1662395"/>
    <lineage>
        <taxon>Bacteria</taxon>
        <taxon>Pseudomonadati</taxon>
        <taxon>Pseudomonadota</taxon>
        <taxon>Alphaproteobacteria</taxon>
        <taxon>Rhodobacterales</taxon>
        <taxon>Roseobacteraceae</taxon>
    </lineage>
</organism>
<keyword evidence="1" id="KW-0472">Membrane</keyword>
<dbReference type="EMBL" id="PYGJ01000003">
    <property type="protein sequence ID" value="PSL20595.1"/>
    <property type="molecule type" value="Genomic_DNA"/>
</dbReference>